<protein>
    <submittedName>
        <fullName evidence="2">Uncharacterized protein</fullName>
    </submittedName>
</protein>
<sequence length="94" mass="9987">MEGRPAHARSGRRSRDWIGDDRVAGVVPDVPGEGRPAVLARQGGGRCFLQTGNRGSRGTRGDQDRVRSVRPTVPRCRAATSSAGGLGRSRPLLV</sequence>
<dbReference type="EMBL" id="CADCTS010000385">
    <property type="protein sequence ID" value="CAA9322163.1"/>
    <property type="molecule type" value="Genomic_DNA"/>
</dbReference>
<organism evidence="2">
    <name type="scientific">uncultured Friedmanniella sp</name>
    <dbReference type="NCBI Taxonomy" id="335381"/>
    <lineage>
        <taxon>Bacteria</taxon>
        <taxon>Bacillati</taxon>
        <taxon>Actinomycetota</taxon>
        <taxon>Actinomycetes</taxon>
        <taxon>Propionibacteriales</taxon>
        <taxon>Nocardioidaceae</taxon>
        <taxon>Friedmanniella</taxon>
        <taxon>environmental samples</taxon>
    </lineage>
</organism>
<feature type="region of interest" description="Disordered" evidence="1">
    <location>
        <begin position="46"/>
        <end position="94"/>
    </location>
</feature>
<evidence type="ECO:0000313" key="2">
    <source>
        <dbReference type="EMBL" id="CAA9322163.1"/>
    </source>
</evidence>
<accession>A0A6J4L5X1</accession>
<gene>
    <name evidence="2" type="ORF">AVDCRST_MAG48-2695</name>
</gene>
<name>A0A6J4L5X1_9ACTN</name>
<proteinExistence type="predicted"/>
<reference evidence="2" key="1">
    <citation type="submission" date="2020-02" db="EMBL/GenBank/DDBJ databases">
        <authorList>
            <person name="Meier V. D."/>
        </authorList>
    </citation>
    <scope>NUCLEOTIDE SEQUENCE</scope>
    <source>
        <strain evidence="2">AVDCRST_MAG48</strain>
    </source>
</reference>
<dbReference type="AlphaFoldDB" id="A0A6J4L5X1"/>
<evidence type="ECO:0000256" key="1">
    <source>
        <dbReference type="SAM" id="MobiDB-lite"/>
    </source>
</evidence>